<dbReference type="EMBL" id="BJUV01000008">
    <property type="protein sequence ID" value="GEK82798.1"/>
    <property type="molecule type" value="Genomic_DNA"/>
</dbReference>
<evidence type="ECO:0000313" key="4">
    <source>
        <dbReference type="EMBL" id="MBA8813484.1"/>
    </source>
</evidence>
<feature type="transmembrane region" description="Helical" evidence="2">
    <location>
        <begin position="300"/>
        <end position="321"/>
    </location>
</feature>
<dbReference type="AlphaFoldDB" id="A0A7W3JIN9"/>
<dbReference type="Gene3D" id="3.40.50.10320">
    <property type="entry name" value="LmbE-like"/>
    <property type="match status" value="1"/>
</dbReference>
<evidence type="ECO:0000313" key="5">
    <source>
        <dbReference type="Proteomes" id="UP000321154"/>
    </source>
</evidence>
<dbReference type="PANTHER" id="PTHR12993:SF26">
    <property type="entry name" value="1D-MYO-INOSITOL 2-ACETAMIDO-2-DEOXY-ALPHA-D-GLUCOPYRANOSIDE DEACETYLASE"/>
    <property type="match status" value="1"/>
</dbReference>
<keyword evidence="2" id="KW-0472">Membrane</keyword>
<organism evidence="4 6">
    <name type="scientific">Frigoribacterium faeni</name>
    <dbReference type="NCBI Taxonomy" id="145483"/>
    <lineage>
        <taxon>Bacteria</taxon>
        <taxon>Bacillati</taxon>
        <taxon>Actinomycetota</taxon>
        <taxon>Actinomycetes</taxon>
        <taxon>Micrococcales</taxon>
        <taxon>Microbacteriaceae</taxon>
        <taxon>Frigoribacterium</taxon>
    </lineage>
</organism>
<protein>
    <submittedName>
        <fullName evidence="4">N-acetyl-1-D-myo-inositol-2-amino-2-deoxy-alpha-D-glucopyranoside deacetylase</fullName>
        <ecNumber evidence="4">3.5.1.103</ecNumber>
    </submittedName>
</protein>
<dbReference type="PANTHER" id="PTHR12993">
    <property type="entry name" value="N-ACETYLGLUCOSAMINYL-PHOSPHATIDYLINOSITOL DE-N-ACETYLASE-RELATED"/>
    <property type="match status" value="1"/>
</dbReference>
<dbReference type="Pfam" id="PF02585">
    <property type="entry name" value="PIG-L"/>
    <property type="match status" value="1"/>
</dbReference>
<sequence length="436" mass="45387">MTYFGTPAGDGRVPSPAPRAERVLFVHAHPDDETIATGGTIATLLDAGASVTVVTCTRGELGEVIPDDLAALRDDEAALAVHREGEIAAAMRDLGVRDHRFLGDPEARTQGLPSRVYRDSGMVWRADGVAGPTADLHPAAFCAAEFGEIVSDLSAVVESVRPTAVVSYDDDGGYHHPDHVRANRAAVRAARLAGVPYFAVVAGADEATGAEAEALRDDPSVVTMDVRPVTPRTVSALRRYRTQVEVVDLPAGAAGIRYPHGHVARLPASESFRFVPDPDELAPLPRGTSELHDMGVGGRIGTCLLAVAAGAVFGSIGTVAHQGSASIAGAVVPTGLVMSVVMAAALLVGFRQIFRSRIVVAAVALGLLGATALFSQPGAGGSALVPANFAGYVWTFGPVLIAMVVLAWPFLDRGAEPQRRHDKMDALPDAKGTPQT</sequence>
<dbReference type="EC" id="3.5.1.103" evidence="4"/>
<keyword evidence="4" id="KW-0378">Hydrolase</keyword>
<dbReference type="InterPro" id="IPR024078">
    <property type="entry name" value="LmbE-like_dom_sf"/>
</dbReference>
<reference evidence="3 5" key="1">
    <citation type="submission" date="2019-07" db="EMBL/GenBank/DDBJ databases">
        <title>Whole genome shotgun sequence of Frigoribacterium faeni NBRC 103066.</title>
        <authorList>
            <person name="Hosoyama A."/>
            <person name="Uohara A."/>
            <person name="Ohji S."/>
            <person name="Ichikawa N."/>
        </authorList>
    </citation>
    <scope>NUCLEOTIDE SEQUENCE [LARGE SCALE GENOMIC DNA]</scope>
    <source>
        <strain evidence="3 5">NBRC 103066</strain>
    </source>
</reference>
<name>A0A7W3JIN9_9MICO</name>
<evidence type="ECO:0000313" key="3">
    <source>
        <dbReference type="EMBL" id="GEK82798.1"/>
    </source>
</evidence>
<feature type="transmembrane region" description="Helical" evidence="2">
    <location>
        <begin position="357"/>
        <end position="377"/>
    </location>
</feature>
<dbReference type="InterPro" id="IPR003737">
    <property type="entry name" value="GlcNAc_PI_deacetylase-related"/>
</dbReference>
<keyword evidence="5" id="KW-1185">Reference proteome</keyword>
<feature type="transmembrane region" description="Helical" evidence="2">
    <location>
        <begin position="389"/>
        <end position="411"/>
    </location>
</feature>
<dbReference type="GO" id="GO:0035595">
    <property type="term" value="F:N-acetylglucosaminylinositol deacetylase activity"/>
    <property type="evidence" value="ECO:0007669"/>
    <property type="project" value="UniProtKB-EC"/>
</dbReference>
<dbReference type="GO" id="GO:0016137">
    <property type="term" value="P:glycoside metabolic process"/>
    <property type="evidence" value="ECO:0007669"/>
    <property type="project" value="UniProtKB-ARBA"/>
</dbReference>
<keyword evidence="2" id="KW-0812">Transmembrane</keyword>
<evidence type="ECO:0000256" key="2">
    <source>
        <dbReference type="SAM" id="Phobius"/>
    </source>
</evidence>
<comment type="caution">
    <text evidence="4">The sequence shown here is derived from an EMBL/GenBank/DDBJ whole genome shotgun (WGS) entry which is preliminary data.</text>
</comment>
<dbReference type="Proteomes" id="UP000522688">
    <property type="component" value="Unassembled WGS sequence"/>
</dbReference>
<evidence type="ECO:0000256" key="1">
    <source>
        <dbReference type="ARBA" id="ARBA00022833"/>
    </source>
</evidence>
<dbReference type="OrthoDB" id="3514174at2"/>
<dbReference type="SUPFAM" id="SSF102588">
    <property type="entry name" value="LmbE-like"/>
    <property type="match status" value="1"/>
</dbReference>
<keyword evidence="2" id="KW-1133">Transmembrane helix</keyword>
<keyword evidence="1" id="KW-0862">Zinc</keyword>
<accession>A0A7W3JIN9</accession>
<dbReference type="Proteomes" id="UP000321154">
    <property type="component" value="Unassembled WGS sequence"/>
</dbReference>
<dbReference type="EMBL" id="JACGWW010000002">
    <property type="protein sequence ID" value="MBA8813484.1"/>
    <property type="molecule type" value="Genomic_DNA"/>
</dbReference>
<feature type="transmembrane region" description="Helical" evidence="2">
    <location>
        <begin position="327"/>
        <end position="350"/>
    </location>
</feature>
<evidence type="ECO:0000313" key="6">
    <source>
        <dbReference type="Proteomes" id="UP000522688"/>
    </source>
</evidence>
<gene>
    <name evidence="4" type="ORF">FB463_001733</name>
    <name evidence="3" type="ORF">FFA01_11070</name>
</gene>
<dbReference type="RefSeq" id="WP_146853821.1">
    <property type="nucleotide sequence ID" value="NZ_BAAAHR010000001.1"/>
</dbReference>
<proteinExistence type="predicted"/>
<reference evidence="4 6" key="2">
    <citation type="submission" date="2020-07" db="EMBL/GenBank/DDBJ databases">
        <title>Sequencing the genomes of 1000 actinobacteria strains.</title>
        <authorList>
            <person name="Klenk H.-P."/>
        </authorList>
    </citation>
    <scope>NUCLEOTIDE SEQUENCE [LARGE SCALE GENOMIC DNA]</scope>
    <source>
        <strain evidence="4 6">DSM 10309</strain>
    </source>
</reference>